<evidence type="ECO:0000259" key="11">
    <source>
        <dbReference type="PROSITE" id="PS51171"/>
    </source>
</evidence>
<organism evidence="12 13">
    <name type="scientific">Phytophthora sojae (strain P6497)</name>
    <name type="common">Soybean stem and root rot agent</name>
    <name type="synonym">Phytophthora megasperma f. sp. glycines</name>
    <dbReference type="NCBI Taxonomy" id="1094619"/>
    <lineage>
        <taxon>Eukaryota</taxon>
        <taxon>Sar</taxon>
        <taxon>Stramenopiles</taxon>
        <taxon>Oomycota</taxon>
        <taxon>Peronosporomycetes</taxon>
        <taxon>Peronosporales</taxon>
        <taxon>Peronosporaceae</taxon>
        <taxon>Phytophthora</taxon>
    </lineage>
</organism>
<keyword evidence="13" id="KW-1185">Reference proteome</keyword>
<dbReference type="AlphaFoldDB" id="G4ZJ28"/>
<comment type="cofactor">
    <cofactor evidence="1">
        <name>pyridoxal 5'-phosphate</name>
        <dbReference type="ChEBI" id="CHEBI:597326"/>
    </cofactor>
</comment>
<feature type="chain" id="PRO_5003472539" description="Prephenate dehydratase domain-containing protein" evidence="10">
    <location>
        <begin position="24"/>
        <end position="798"/>
    </location>
</feature>
<dbReference type="FunFam" id="3.40.640.10:FF:000033">
    <property type="entry name" value="Aspartate aminotransferase"/>
    <property type="match status" value="1"/>
</dbReference>
<dbReference type="KEGG" id="psoj:PHYSODRAFT_346122"/>
<dbReference type="Proteomes" id="UP000002640">
    <property type="component" value="Unassembled WGS sequence"/>
</dbReference>
<dbReference type="SUPFAM" id="SSF53383">
    <property type="entry name" value="PLP-dependent transferases"/>
    <property type="match status" value="1"/>
</dbReference>
<dbReference type="PANTHER" id="PTHR46383">
    <property type="entry name" value="ASPARTATE AMINOTRANSFERASE"/>
    <property type="match status" value="1"/>
</dbReference>
<dbReference type="InterPro" id="IPR018528">
    <property type="entry name" value="Preph_deHydtase_CS"/>
</dbReference>
<dbReference type="GO" id="GO:0030170">
    <property type="term" value="F:pyridoxal phosphate binding"/>
    <property type="evidence" value="ECO:0007669"/>
    <property type="project" value="InterPro"/>
</dbReference>
<dbReference type="GO" id="GO:0033854">
    <property type="term" value="F:glutamate-prephenate aminotransferase activity"/>
    <property type="evidence" value="ECO:0007669"/>
    <property type="project" value="UniProtKB-ARBA"/>
</dbReference>
<name>G4ZJ28_PHYSP</name>
<dbReference type="EMBL" id="JH159154">
    <property type="protein sequence ID" value="EGZ17275.1"/>
    <property type="molecule type" value="Genomic_DNA"/>
</dbReference>
<dbReference type="GO" id="GO:0033853">
    <property type="term" value="F:aspartate-prephenate aminotransferase activity"/>
    <property type="evidence" value="ECO:0007669"/>
    <property type="project" value="UniProtKB-ARBA"/>
</dbReference>
<feature type="domain" description="Prephenate dehydratase" evidence="11">
    <location>
        <begin position="127"/>
        <end position="318"/>
    </location>
</feature>
<dbReference type="GO" id="GO:0004664">
    <property type="term" value="F:prephenate dehydratase activity"/>
    <property type="evidence" value="ECO:0007669"/>
    <property type="project" value="InterPro"/>
</dbReference>
<dbReference type="SUPFAM" id="SSF55021">
    <property type="entry name" value="ACT-like"/>
    <property type="match status" value="1"/>
</dbReference>
<evidence type="ECO:0000256" key="6">
    <source>
        <dbReference type="ARBA" id="ARBA00022576"/>
    </source>
</evidence>
<dbReference type="InterPro" id="IPR031825">
    <property type="entry name" value="RXLR"/>
</dbReference>
<dbReference type="GeneID" id="20648760"/>
<dbReference type="SUPFAM" id="SSF53850">
    <property type="entry name" value="Periplasmic binding protein-like II"/>
    <property type="match status" value="1"/>
</dbReference>
<feature type="signal peptide" evidence="10">
    <location>
        <begin position="1"/>
        <end position="23"/>
    </location>
</feature>
<dbReference type="Gene3D" id="3.40.190.10">
    <property type="entry name" value="Periplasmic binding protein-like II"/>
    <property type="match status" value="1"/>
</dbReference>
<protein>
    <recommendedName>
        <fullName evidence="11">Prephenate dehydratase domain-containing protein</fullName>
    </recommendedName>
</protein>
<dbReference type="Gene3D" id="3.40.640.10">
    <property type="entry name" value="Type I PLP-dependent aspartate aminotransferase-like (Major domain)"/>
    <property type="match status" value="1"/>
</dbReference>
<dbReference type="InterPro" id="IPR050596">
    <property type="entry name" value="AspAT/PAT-like"/>
</dbReference>
<reference evidence="12 13" key="1">
    <citation type="journal article" date="2006" name="Science">
        <title>Phytophthora genome sequences uncover evolutionary origins and mechanisms of pathogenesis.</title>
        <authorList>
            <person name="Tyler B.M."/>
            <person name="Tripathy S."/>
            <person name="Zhang X."/>
            <person name="Dehal P."/>
            <person name="Jiang R.H."/>
            <person name="Aerts A."/>
            <person name="Arredondo F.D."/>
            <person name="Baxter L."/>
            <person name="Bensasson D."/>
            <person name="Beynon J.L."/>
            <person name="Chapman J."/>
            <person name="Damasceno C.M."/>
            <person name="Dorrance A.E."/>
            <person name="Dou D."/>
            <person name="Dickerman A.W."/>
            <person name="Dubchak I.L."/>
            <person name="Garbelotto M."/>
            <person name="Gijzen M."/>
            <person name="Gordon S.G."/>
            <person name="Govers F."/>
            <person name="Grunwald N.J."/>
            <person name="Huang W."/>
            <person name="Ivors K.L."/>
            <person name="Jones R.W."/>
            <person name="Kamoun S."/>
            <person name="Krampis K."/>
            <person name="Lamour K.H."/>
            <person name="Lee M.K."/>
            <person name="McDonald W.H."/>
            <person name="Medina M."/>
            <person name="Meijer H.J."/>
            <person name="Nordberg E.K."/>
            <person name="Maclean D.J."/>
            <person name="Ospina-Giraldo M.D."/>
            <person name="Morris P.F."/>
            <person name="Phuntumart V."/>
            <person name="Putnam N.H."/>
            <person name="Rash S."/>
            <person name="Rose J.K."/>
            <person name="Sakihama Y."/>
            <person name="Salamov A.A."/>
            <person name="Savidor A."/>
            <person name="Scheuring C.F."/>
            <person name="Smith B.M."/>
            <person name="Sobral B.W."/>
            <person name="Terry A."/>
            <person name="Torto-Alalibo T.A."/>
            <person name="Win J."/>
            <person name="Xu Z."/>
            <person name="Zhang H."/>
            <person name="Grigoriev I.V."/>
            <person name="Rokhsar D.S."/>
            <person name="Boore J.L."/>
        </authorList>
    </citation>
    <scope>NUCLEOTIDE SEQUENCE [LARGE SCALE GENOMIC DNA]</scope>
    <source>
        <strain evidence="12 13">P6497</strain>
    </source>
</reference>
<dbReference type="GO" id="GO:0009094">
    <property type="term" value="P:L-phenylalanine biosynthetic process"/>
    <property type="evidence" value="ECO:0007669"/>
    <property type="project" value="InterPro"/>
</dbReference>
<dbReference type="InterPro" id="IPR015422">
    <property type="entry name" value="PyrdxlP-dep_Trfase_small"/>
</dbReference>
<dbReference type="Pfam" id="PF00155">
    <property type="entry name" value="Aminotran_1_2"/>
    <property type="match status" value="1"/>
</dbReference>
<dbReference type="InterPro" id="IPR045865">
    <property type="entry name" value="ACT-like_dom_sf"/>
</dbReference>
<dbReference type="CDD" id="cd04905">
    <property type="entry name" value="ACT_CM-PDT"/>
    <property type="match status" value="1"/>
</dbReference>
<gene>
    <name evidence="12" type="ORF">PHYSODRAFT_346122</name>
</gene>
<dbReference type="Pfam" id="PF00800">
    <property type="entry name" value="PDT"/>
    <property type="match status" value="1"/>
</dbReference>
<sequence length="798" mass="88622">MRVCYDFLVTAVALLAKSGAASATNALSERVPSDSVETIDMTRRFLRVFEGDEERTFNAAKVDDLIDVKKLDDALDSKAGMKTLFSGLYNADKADRVEALQRLANHKKEYHFNIPTIQPLQLGVMGAELKIAYEGGEAERAARHFVDNSASAVAYKRVEDACAAVNDEEVDFAVLPIESSSLGSIHAHYDLLLKYGLHVVGEYDLQQQQPEAAPVPQDASSTPSSSYTRFLLLSKKEDLALDDKKTAGVDFKTSLVFGFKDSSARGMLTRALAVFSQRDLDLTKIESRPWDGQAPQQHGETAVDTRRYKYLFYVDVQGHLTDANMAAAMRRLSEICAFVRVLGSYATAQSADALTAVELARKTGRRETGTNITMADKYPLNPMFQKVTVAKTVLIHGQTKQMEAEGKQVWSLCVGEPDYNPHERVLAAGAKAMSDGNIKYAHMKGLLELRGLISTYLEKAKGLKYDPATEVLVSNGAQQSVYQALYTVCRPGQKVIIPTPYWLNYPEIVKLVYAEPIPLRTTLEENYLINPQELERTLTAHPDAKAIILCNPSNPAGTLHSPEHLERIAAVLRKPQFRHVVVVSDEIYEQLLYQDEGESERKHVSFATLPGMYERTLLVNGFSKAHAMTGLRVGYLAAPKYYIDPCTLLQAQLTSCPNTVGQVAAVEALKYELECMEKGERRITEVMKNLDTKRRYIVKRLSAMPNVRFAYPTSAFYVFLDLSSYFKGKKAFMADKSVALASVDDFCAHLLQHSHVAVVPGSEFGDEFGMRISYASSMEAIAHAMDGMENLLKSLIFE</sequence>
<dbReference type="PANTHER" id="PTHR46383:SF1">
    <property type="entry name" value="ASPARTATE AMINOTRANSFERASE"/>
    <property type="match status" value="1"/>
</dbReference>
<dbReference type="PROSITE" id="PS00105">
    <property type="entry name" value="AA_TRANSFER_CLASS_1"/>
    <property type="match status" value="1"/>
</dbReference>
<dbReference type="InterPro" id="IPR015421">
    <property type="entry name" value="PyrdxlP-dep_Trfase_major"/>
</dbReference>
<comment type="similarity">
    <text evidence="3">Belongs to the class-I pyridoxal-phosphate-dependent aminotransferase family.</text>
</comment>
<keyword evidence="8 10" id="KW-0732">Signal</keyword>
<comment type="similarity">
    <text evidence="4">Belongs to the RxLR effector family.</text>
</comment>
<evidence type="ECO:0000256" key="8">
    <source>
        <dbReference type="ARBA" id="ARBA00022729"/>
    </source>
</evidence>
<dbReference type="Gene3D" id="3.90.1150.10">
    <property type="entry name" value="Aspartate Aminotransferase, domain 1"/>
    <property type="match status" value="1"/>
</dbReference>
<dbReference type="PROSITE" id="PS51171">
    <property type="entry name" value="PREPHENATE_DEHYDR_3"/>
    <property type="match status" value="1"/>
</dbReference>
<evidence type="ECO:0000256" key="2">
    <source>
        <dbReference type="ARBA" id="ARBA00004613"/>
    </source>
</evidence>
<evidence type="ECO:0000256" key="10">
    <source>
        <dbReference type="SAM" id="SignalP"/>
    </source>
</evidence>
<dbReference type="Pfam" id="PF16810">
    <property type="entry name" value="RXLR"/>
    <property type="match status" value="1"/>
</dbReference>
<proteinExistence type="inferred from homology"/>
<dbReference type="InterPro" id="IPR001086">
    <property type="entry name" value="Preph_deHydtase"/>
</dbReference>
<keyword evidence="6" id="KW-0032">Aminotransferase</keyword>
<evidence type="ECO:0000256" key="5">
    <source>
        <dbReference type="ARBA" id="ARBA00022525"/>
    </source>
</evidence>
<evidence type="ECO:0000256" key="7">
    <source>
        <dbReference type="ARBA" id="ARBA00022679"/>
    </source>
</evidence>
<dbReference type="InterPro" id="IPR004838">
    <property type="entry name" value="NHTrfase_class1_PyrdxlP-BS"/>
</dbReference>
<keyword evidence="7" id="KW-0808">Transferase</keyword>
<keyword evidence="9" id="KW-0663">Pyridoxal phosphate</keyword>
<dbReference type="Gene3D" id="3.30.70.260">
    <property type="match status" value="1"/>
</dbReference>
<comment type="subcellular location">
    <subcellularLocation>
        <location evidence="2">Secreted</location>
    </subcellularLocation>
</comment>
<dbReference type="InterPro" id="IPR015424">
    <property type="entry name" value="PyrdxlP-dep_Trfase"/>
</dbReference>
<dbReference type="CDD" id="cd00609">
    <property type="entry name" value="AAT_like"/>
    <property type="match status" value="1"/>
</dbReference>
<keyword evidence="5" id="KW-0964">Secreted</keyword>
<dbReference type="OMA" id="HHNDEEL"/>
<evidence type="ECO:0000256" key="1">
    <source>
        <dbReference type="ARBA" id="ARBA00001933"/>
    </source>
</evidence>
<evidence type="ECO:0000256" key="3">
    <source>
        <dbReference type="ARBA" id="ARBA00007441"/>
    </source>
</evidence>
<evidence type="ECO:0000256" key="9">
    <source>
        <dbReference type="ARBA" id="ARBA00022898"/>
    </source>
</evidence>
<dbReference type="InParanoid" id="G4ZJ28"/>
<dbReference type="PROSITE" id="PS00858">
    <property type="entry name" value="PREPHENATE_DEHYDR_2"/>
    <property type="match status" value="1"/>
</dbReference>
<evidence type="ECO:0000313" key="12">
    <source>
        <dbReference type="EMBL" id="EGZ17275.1"/>
    </source>
</evidence>
<evidence type="ECO:0000256" key="4">
    <source>
        <dbReference type="ARBA" id="ARBA00010400"/>
    </source>
</evidence>
<evidence type="ECO:0000313" key="13">
    <source>
        <dbReference type="Proteomes" id="UP000002640"/>
    </source>
</evidence>
<dbReference type="InterPro" id="IPR004839">
    <property type="entry name" value="Aminotransferase_I/II_large"/>
</dbReference>
<dbReference type="SMR" id="G4ZJ28"/>
<dbReference type="RefSeq" id="XP_009526333.1">
    <property type="nucleotide sequence ID" value="XM_009528038.1"/>
</dbReference>
<accession>G4ZJ28</accession>
<dbReference type="STRING" id="1094619.G4ZJ28"/>